<dbReference type="GO" id="GO:0016829">
    <property type="term" value="F:lyase activity"/>
    <property type="evidence" value="ECO:0007669"/>
    <property type="project" value="UniProtKB-KW"/>
</dbReference>
<evidence type="ECO:0000313" key="5">
    <source>
        <dbReference type="EMBL" id="MFC6907158.1"/>
    </source>
</evidence>
<gene>
    <name evidence="5" type="ORF">ACFQGH_18410</name>
</gene>
<dbReference type="InterPro" id="IPR005000">
    <property type="entry name" value="Aldolase/citrate-lyase_domain"/>
</dbReference>
<organism evidence="5 6">
    <name type="scientific">Halalkalicoccus tibetensis</name>
    <dbReference type="NCBI Taxonomy" id="175632"/>
    <lineage>
        <taxon>Archaea</taxon>
        <taxon>Methanobacteriati</taxon>
        <taxon>Methanobacteriota</taxon>
        <taxon>Stenosarchaea group</taxon>
        <taxon>Halobacteria</taxon>
        <taxon>Halobacteriales</taxon>
        <taxon>Halococcaceae</taxon>
        <taxon>Halalkalicoccus</taxon>
    </lineage>
</organism>
<dbReference type="PANTHER" id="PTHR30502">
    <property type="entry name" value="2-KETO-3-DEOXY-L-RHAMNONATE ALDOLASE"/>
    <property type="match status" value="1"/>
</dbReference>
<comment type="caution">
    <text evidence="5">The sequence shown here is derived from an EMBL/GenBank/DDBJ whole genome shotgun (WGS) entry which is preliminary data.</text>
</comment>
<proteinExistence type="inferred from homology"/>
<name>A0ABD5VA76_9EURY</name>
<dbReference type="RefSeq" id="WP_340605748.1">
    <property type="nucleotide sequence ID" value="NZ_JBBMXV010000007.1"/>
</dbReference>
<evidence type="ECO:0000256" key="2">
    <source>
        <dbReference type="ARBA" id="ARBA00022723"/>
    </source>
</evidence>
<accession>A0ABD5VA76</accession>
<dbReference type="GO" id="GO:0046872">
    <property type="term" value="F:metal ion binding"/>
    <property type="evidence" value="ECO:0007669"/>
    <property type="project" value="UniProtKB-KW"/>
</dbReference>
<feature type="domain" description="HpcH/HpaI aldolase/citrate lyase" evidence="4">
    <location>
        <begin position="62"/>
        <end position="273"/>
    </location>
</feature>
<protein>
    <submittedName>
        <fullName evidence="5">HpcH/HpaI aldolase/citrate lyase family protein</fullName>
    </submittedName>
</protein>
<dbReference type="Proteomes" id="UP001596312">
    <property type="component" value="Unassembled WGS sequence"/>
</dbReference>
<sequence>MQGTAASGVGLAGIGGASAHATDEPLIGGSEEFTDRVEDGETVYGMATVFASMDSATVVGNHPAVDWVWIDGEHGSFDFEVIRQIVSVIPDDTAALVRIPGHHPREVDRALDAGADGVIIPFLPRIDGPGVVEDCRMFVEAAYYPPDGNRGASGLQAGAQFGLEADEYFETINDRVFVMLQVETREMIDNIDEIAQIDGLDCLLVGPYDLSYQLNDPGNFDNPELQQAIQDVLDASQRHGVAPGYWVGDEDEEEFVDDGWQVLSLGGDGGLLASGIEARFPGGNGADE</sequence>
<evidence type="ECO:0000259" key="4">
    <source>
        <dbReference type="Pfam" id="PF03328"/>
    </source>
</evidence>
<comment type="similarity">
    <text evidence="1">Belongs to the HpcH/HpaI aldolase family.</text>
</comment>
<dbReference type="InterPro" id="IPR050251">
    <property type="entry name" value="HpcH-HpaI_aldolase"/>
</dbReference>
<reference evidence="5 6" key="1">
    <citation type="journal article" date="2019" name="Int. J. Syst. Evol. Microbiol.">
        <title>The Global Catalogue of Microorganisms (GCM) 10K type strain sequencing project: providing services to taxonomists for standard genome sequencing and annotation.</title>
        <authorList>
            <consortium name="The Broad Institute Genomics Platform"/>
            <consortium name="The Broad Institute Genome Sequencing Center for Infectious Disease"/>
            <person name="Wu L."/>
            <person name="Ma J."/>
        </authorList>
    </citation>
    <scope>NUCLEOTIDE SEQUENCE [LARGE SCALE GENOMIC DNA]</scope>
    <source>
        <strain evidence="5 6">CGMCC 1.3240</strain>
    </source>
</reference>
<keyword evidence="6" id="KW-1185">Reference proteome</keyword>
<keyword evidence="2" id="KW-0479">Metal-binding</keyword>
<dbReference type="PANTHER" id="PTHR30502:SF0">
    <property type="entry name" value="PHOSPHOENOLPYRUVATE CARBOXYLASE FAMILY PROTEIN"/>
    <property type="match status" value="1"/>
</dbReference>
<evidence type="ECO:0000256" key="1">
    <source>
        <dbReference type="ARBA" id="ARBA00005568"/>
    </source>
</evidence>
<dbReference type="EMBL" id="JBHSXQ010000007">
    <property type="protein sequence ID" value="MFC6907158.1"/>
    <property type="molecule type" value="Genomic_DNA"/>
</dbReference>
<dbReference type="InterPro" id="IPR015813">
    <property type="entry name" value="Pyrv/PenolPyrv_kinase-like_dom"/>
</dbReference>
<dbReference type="AlphaFoldDB" id="A0ABD5VA76"/>
<keyword evidence="3 5" id="KW-0456">Lyase</keyword>
<dbReference type="InterPro" id="IPR040442">
    <property type="entry name" value="Pyrv_kinase-like_dom_sf"/>
</dbReference>
<evidence type="ECO:0000256" key="3">
    <source>
        <dbReference type="ARBA" id="ARBA00023239"/>
    </source>
</evidence>
<evidence type="ECO:0000313" key="6">
    <source>
        <dbReference type="Proteomes" id="UP001596312"/>
    </source>
</evidence>
<dbReference type="SUPFAM" id="SSF51621">
    <property type="entry name" value="Phosphoenolpyruvate/pyruvate domain"/>
    <property type="match status" value="1"/>
</dbReference>
<dbReference type="Gene3D" id="3.20.20.60">
    <property type="entry name" value="Phosphoenolpyruvate-binding domains"/>
    <property type="match status" value="1"/>
</dbReference>
<dbReference type="Pfam" id="PF03328">
    <property type="entry name" value="HpcH_HpaI"/>
    <property type="match status" value="1"/>
</dbReference>